<evidence type="ECO:0000256" key="1">
    <source>
        <dbReference type="SAM" id="Phobius"/>
    </source>
</evidence>
<dbReference type="HOGENOM" id="CLU_207726_0_1_9"/>
<gene>
    <name evidence="2" type="ORF">CLSA_c39150</name>
</gene>
<dbReference type="Proteomes" id="UP000017118">
    <property type="component" value="Chromosome"/>
</dbReference>
<keyword evidence="1" id="KW-0812">Transmembrane</keyword>
<evidence type="ECO:0000313" key="3">
    <source>
        <dbReference type="Proteomes" id="UP000017118"/>
    </source>
</evidence>
<sequence>MSFFIDKRIFLGIGIGLILGVTFMIGYKYTISLSDSQIEQRARDLGMIYENERKSILKGEG</sequence>
<protein>
    <submittedName>
        <fullName evidence="2">Uncharacterized protein</fullName>
    </submittedName>
</protein>
<feature type="transmembrane region" description="Helical" evidence="1">
    <location>
        <begin position="9"/>
        <end position="27"/>
    </location>
</feature>
<dbReference type="PATRIC" id="fig|1345695.10.peg.2743"/>
<proteinExistence type="predicted"/>
<dbReference type="GeneID" id="55477016"/>
<organism evidence="2 3">
    <name type="scientific">Clostridium saccharobutylicum DSM 13864</name>
    <dbReference type="NCBI Taxonomy" id="1345695"/>
    <lineage>
        <taxon>Bacteria</taxon>
        <taxon>Bacillati</taxon>
        <taxon>Bacillota</taxon>
        <taxon>Clostridia</taxon>
        <taxon>Eubacteriales</taxon>
        <taxon>Clostridiaceae</taxon>
        <taxon>Clostridium</taxon>
    </lineage>
</organism>
<keyword evidence="1" id="KW-1133">Transmembrane helix</keyword>
<keyword evidence="3" id="KW-1185">Reference proteome</keyword>
<dbReference type="AlphaFoldDB" id="U5MWC6"/>
<dbReference type="eggNOG" id="ENOG5032431">
    <property type="taxonomic scope" value="Bacteria"/>
</dbReference>
<accession>U5MWC6</accession>
<dbReference type="RefSeq" id="WP_022749112.1">
    <property type="nucleotide sequence ID" value="NC_022571.1"/>
</dbReference>
<keyword evidence="1" id="KW-0472">Membrane</keyword>
<reference evidence="2 3" key="1">
    <citation type="journal article" date="2013" name="Genome Announc.">
        <title>Complete Genome Sequence of the Solvent Producer Clostridium saccharobutylicum NCP262 (DSM 13864).</title>
        <authorList>
            <person name="Poehlein A."/>
            <person name="Hartwich K."/>
            <person name="Krabben P."/>
            <person name="Ehrenreich A."/>
            <person name="Liebl W."/>
            <person name="Durre P."/>
            <person name="Gottschalk G."/>
            <person name="Daniel R."/>
        </authorList>
    </citation>
    <scope>NUCLEOTIDE SEQUENCE [LARGE SCALE GENOMIC DNA]</scope>
    <source>
        <strain evidence="2">DSM 13864</strain>
    </source>
</reference>
<name>U5MWC6_CLOSA</name>
<dbReference type="KEGG" id="csb:CLSA_c39150"/>
<dbReference type="EMBL" id="CP006721">
    <property type="protein sequence ID" value="AGX44875.1"/>
    <property type="molecule type" value="Genomic_DNA"/>
</dbReference>
<dbReference type="OrthoDB" id="1757485at2"/>
<evidence type="ECO:0000313" key="2">
    <source>
        <dbReference type="EMBL" id="AGX44875.1"/>
    </source>
</evidence>